<reference evidence="3" key="1">
    <citation type="submission" date="2022-06" db="EMBL/GenBank/DDBJ databases">
        <title>Genomic Encyclopedia of Archaeal and Bacterial Type Strains, Phase II (KMG-II): from individual species to whole genera.</title>
        <authorList>
            <person name="Goeker M."/>
        </authorList>
    </citation>
    <scope>NUCLEOTIDE SEQUENCE</scope>
    <source>
        <strain evidence="3">DSM 26652</strain>
    </source>
</reference>
<evidence type="ECO:0000313" key="3">
    <source>
        <dbReference type="EMBL" id="MCP2263288.1"/>
    </source>
</evidence>
<evidence type="ECO:0000313" key="4">
    <source>
        <dbReference type="Proteomes" id="UP001139493"/>
    </source>
</evidence>
<gene>
    <name evidence="3" type="ORF">APR03_000611</name>
</gene>
<evidence type="ECO:0000256" key="1">
    <source>
        <dbReference type="SAM" id="MobiDB-lite"/>
    </source>
</evidence>
<dbReference type="SUPFAM" id="SSF53448">
    <property type="entry name" value="Nucleotide-diphospho-sugar transferases"/>
    <property type="match status" value="1"/>
</dbReference>
<feature type="compositionally biased region" description="Polar residues" evidence="1">
    <location>
        <begin position="1055"/>
        <end position="1069"/>
    </location>
</feature>
<feature type="region of interest" description="Disordered" evidence="1">
    <location>
        <begin position="423"/>
        <end position="442"/>
    </location>
</feature>
<name>A0A9X2G068_9MICO</name>
<dbReference type="Gene3D" id="3.90.550.20">
    <property type="match status" value="1"/>
</dbReference>
<dbReference type="InterPro" id="IPR028908">
    <property type="entry name" value="Tox-PL_dom"/>
</dbReference>
<dbReference type="EMBL" id="JAMTCS010000001">
    <property type="protein sequence ID" value="MCP2263288.1"/>
    <property type="molecule type" value="Genomic_DNA"/>
</dbReference>
<feature type="region of interest" description="Disordered" evidence="1">
    <location>
        <begin position="1052"/>
        <end position="1085"/>
    </location>
</feature>
<organism evidence="3 4">
    <name type="scientific">Promicromonospora thailandica</name>
    <dbReference type="NCBI Taxonomy" id="765201"/>
    <lineage>
        <taxon>Bacteria</taxon>
        <taxon>Bacillati</taxon>
        <taxon>Actinomycetota</taxon>
        <taxon>Actinomycetes</taxon>
        <taxon>Micrococcales</taxon>
        <taxon>Promicromonosporaceae</taxon>
        <taxon>Promicromonospora</taxon>
    </lineage>
</organism>
<accession>A0A9X2G068</accession>
<sequence>MLSRHRAFPISLDRADGAGRRDEVLEGVRMAVAHRIHLDQGATSGAQELAERLRHVYGTTRTNELARPGGMKVSLFGRTLFEKKGSSSAPRYVPPSSTPLNTINPHLVGASIMDPDSLARDIDSLRTYTSDGLRSYRVRVPGDATQTVLRAAPWPDHHQFLLLSHGNIRLLLGPDEKALFGPQVATFVRHREDWRALRAGNPHAGIVLLGCDVGRVDDGPAQQVADHLGVTVYASRYAGWTNDHHLEVASTDHDWGEFRTFAPREPSTTILRLERRDSLSSAQRHQMSLVARDVARDGLRLATELRVTPVVHVTGYSPTADRNRAHSRVQTVLTAFRRQLAAELERQQHGIAEPLGVDSFALTSDVWEGSDVPPLMERNLRADGMDDLERHVLVTVHTPSPSLKLDVADDDDLGDVTFAAVDDDRSEEDLPLAPAPGGAGQMETAQIPTAEEWLRQSAVARWWPSRSAELRRIDRALTSVGKEPFAPEPLDDLLSAIAAWSRKSSATNGRIGAVRRLEQAARARHDRLARINDSADLVALLEDSYDPTAVVKHHVPDVFGRLTPPPPPSLLIDPKRGVPYDYSRLTADEGVHLLRSMDIRRTNVRSADLDPRRWRVRPDTYSTAHRRDSRRWAPDPGVRPLAEDTVRMPQLVHAVWFGSVPARDGAAEAFWETFRESARSHRGRATFVLWTDVTRHEIQDPGAVAEVDMPRGLRLDLLARAAEEDGILLVNVDEVYNDARAAQTTRLMRIERAKRSGTGWAAASDILRVQIVSDFGGMYVDGGDAVTSLDDLSPAGVVATPAAFAIDVGSQTAERFTFRNNVIVAPPRHPLLDIHIERLTEQYGLDQAELYAQALRPPGADGGSGDLINLRRHSVMYRTGPDLTGKVLESVGYRGPDVPRTVGIASARGLDTMAWHPDNQRKSGPDLTLGPATLAFTQDLIVTALRSLSLRDGDLDLLQLGSAVSRHPRPDLVWESLFEFIGSHEKLRQQVRAISRSEDAAAVGPVSASTARIVRGAATVKLPERVLAMLDLAPDDTALSLGRRSEPVRLRPAWSRTTHGGTRDTSQVSARPGRPLPRTPAVTGSLPSLGRRLILPATGPVAQVESAEEQGPWALISRPVPGLTTRPSINRDAVRHLDRVRESAAQAEATRFLELRFPGLKDLNVTGDRLNCNQAVIAVDRMVDGDTAVRIPPSDRADFYGLDLLRTHHSGEYVPVSSYDDVIERIAERPGQRGVVYVGWDGGGHLFNVLHTSDGVVFVDGQTGQLASLPAHAGRIALMRYRPVGGPPTGRVTRAPHVVTDQDGTQWASGSRSARDGEGRLIPDDRRACVEVALVSAG</sequence>
<dbReference type="Proteomes" id="UP001139493">
    <property type="component" value="Unassembled WGS sequence"/>
</dbReference>
<evidence type="ECO:0000259" key="2">
    <source>
        <dbReference type="Pfam" id="PF15644"/>
    </source>
</evidence>
<feature type="domain" description="Tox-PL" evidence="2">
    <location>
        <begin position="1171"/>
        <end position="1264"/>
    </location>
</feature>
<dbReference type="Pfam" id="PF15644">
    <property type="entry name" value="Gln_amidase"/>
    <property type="match status" value="1"/>
</dbReference>
<keyword evidence="4" id="KW-1185">Reference proteome</keyword>
<comment type="caution">
    <text evidence="3">The sequence shown here is derived from an EMBL/GenBank/DDBJ whole genome shotgun (WGS) entry which is preliminary data.</text>
</comment>
<dbReference type="InterPro" id="IPR029044">
    <property type="entry name" value="Nucleotide-diphossugar_trans"/>
</dbReference>
<proteinExistence type="predicted"/>
<protein>
    <submittedName>
        <fullName evidence="3">Papain fold toxin 1, glutamine deamidase</fullName>
    </submittedName>
</protein>